<dbReference type="CDD" id="cd00024">
    <property type="entry name" value="CD_CSD"/>
    <property type="match status" value="1"/>
</dbReference>
<dbReference type="InterPro" id="IPR016197">
    <property type="entry name" value="Chromo-like_dom_sf"/>
</dbReference>
<gene>
    <name evidence="4" type="ORF">TCLT_LOCUS4779</name>
</gene>
<dbReference type="PROSITE" id="PS50013">
    <property type="entry name" value="CHROMO_2"/>
    <property type="match status" value="1"/>
</dbReference>
<dbReference type="OMA" id="CTWEPTH"/>
<dbReference type="STRING" id="103827.A0A0N5CWR1"/>
<dbReference type="OrthoDB" id="5847012at2759"/>
<dbReference type="InterPro" id="IPR000953">
    <property type="entry name" value="Chromo/chromo_shadow_dom"/>
</dbReference>
<feature type="domain" description="Chromo" evidence="3">
    <location>
        <begin position="5"/>
        <end position="64"/>
    </location>
</feature>
<dbReference type="InterPro" id="IPR051219">
    <property type="entry name" value="Heterochromatin_chromo-domain"/>
</dbReference>
<evidence type="ECO:0000256" key="1">
    <source>
        <dbReference type="ARBA" id="ARBA00004123"/>
    </source>
</evidence>
<accession>A0A0N5CWR1</accession>
<dbReference type="PANTHER" id="PTHR22812">
    <property type="entry name" value="CHROMOBOX PROTEIN"/>
    <property type="match status" value="1"/>
</dbReference>
<dbReference type="SMART" id="SM00298">
    <property type="entry name" value="CHROMO"/>
    <property type="match status" value="1"/>
</dbReference>
<dbReference type="PROSITE" id="PS00598">
    <property type="entry name" value="CHROMO_1"/>
    <property type="match status" value="1"/>
</dbReference>
<keyword evidence="2" id="KW-0539">Nucleus</keyword>
<keyword evidence="5" id="KW-1185">Reference proteome</keyword>
<dbReference type="InterPro" id="IPR023780">
    <property type="entry name" value="Chromo_domain"/>
</dbReference>
<comment type="subcellular location">
    <subcellularLocation>
        <location evidence="1">Nucleus</location>
    </subcellularLocation>
</comment>
<dbReference type="Gene3D" id="2.40.50.40">
    <property type="match status" value="1"/>
</dbReference>
<evidence type="ECO:0000259" key="3">
    <source>
        <dbReference type="PROSITE" id="PS50013"/>
    </source>
</evidence>
<proteinExistence type="predicted"/>
<evidence type="ECO:0000256" key="2">
    <source>
        <dbReference type="ARBA" id="ARBA00023242"/>
    </source>
</evidence>
<evidence type="ECO:0000313" key="5">
    <source>
        <dbReference type="Proteomes" id="UP000276776"/>
    </source>
</evidence>
<sequence length="169" mass="19754">MEELFEPESILDTKITSGRRFYLVKWKNFPMNKCTWEPTHHLLNCDNLIAEFEKSVTTSSEEQKLKKQCRKRKVRGQSMVLNPDAEGVYNETICGNLPNEKLTIARDRYANKYSNVVSLLCREQNSKTVQFRAKLNDGSFAWISNEDAHSYLKDQLISFYEQVLKFQTS</sequence>
<dbReference type="AlphaFoldDB" id="A0A0N5CWR1"/>
<dbReference type="Proteomes" id="UP000276776">
    <property type="component" value="Unassembled WGS sequence"/>
</dbReference>
<evidence type="ECO:0000313" key="6">
    <source>
        <dbReference type="WBParaSite" id="TCLT_0000479001-mRNA-1"/>
    </source>
</evidence>
<dbReference type="WBParaSite" id="TCLT_0000479001-mRNA-1">
    <property type="protein sequence ID" value="TCLT_0000479001-mRNA-1"/>
    <property type="gene ID" value="TCLT_0000479001"/>
</dbReference>
<dbReference type="GO" id="GO:0005634">
    <property type="term" value="C:nucleus"/>
    <property type="evidence" value="ECO:0007669"/>
    <property type="project" value="UniProtKB-SubCell"/>
</dbReference>
<organism evidence="6">
    <name type="scientific">Thelazia callipaeda</name>
    <name type="common">Oriental eyeworm</name>
    <name type="synonym">Parasitic nematode</name>
    <dbReference type="NCBI Taxonomy" id="103827"/>
    <lineage>
        <taxon>Eukaryota</taxon>
        <taxon>Metazoa</taxon>
        <taxon>Ecdysozoa</taxon>
        <taxon>Nematoda</taxon>
        <taxon>Chromadorea</taxon>
        <taxon>Rhabditida</taxon>
        <taxon>Spirurina</taxon>
        <taxon>Spiruromorpha</taxon>
        <taxon>Thelazioidea</taxon>
        <taxon>Thelaziidae</taxon>
        <taxon>Thelazia</taxon>
    </lineage>
</organism>
<name>A0A0N5CWR1_THECL</name>
<protein>
    <submittedName>
        <fullName evidence="6">Chromo domain-containing protein</fullName>
    </submittedName>
</protein>
<reference evidence="6" key="1">
    <citation type="submission" date="2017-02" db="UniProtKB">
        <authorList>
            <consortium name="WormBaseParasite"/>
        </authorList>
    </citation>
    <scope>IDENTIFICATION</scope>
</reference>
<dbReference type="SUPFAM" id="SSF54160">
    <property type="entry name" value="Chromo domain-like"/>
    <property type="match status" value="1"/>
</dbReference>
<dbReference type="Pfam" id="PF00385">
    <property type="entry name" value="Chromo"/>
    <property type="match status" value="1"/>
</dbReference>
<reference evidence="4 5" key="2">
    <citation type="submission" date="2018-11" db="EMBL/GenBank/DDBJ databases">
        <authorList>
            <consortium name="Pathogen Informatics"/>
        </authorList>
    </citation>
    <scope>NUCLEOTIDE SEQUENCE [LARGE SCALE GENOMIC DNA]</scope>
</reference>
<dbReference type="EMBL" id="UYYF01004304">
    <property type="protein sequence ID" value="VDN01943.1"/>
    <property type="molecule type" value="Genomic_DNA"/>
</dbReference>
<evidence type="ECO:0000313" key="4">
    <source>
        <dbReference type="EMBL" id="VDN01943.1"/>
    </source>
</evidence>
<dbReference type="InterPro" id="IPR023779">
    <property type="entry name" value="Chromodomain_CS"/>
</dbReference>